<proteinExistence type="predicted"/>
<dbReference type="Pfam" id="PF24758">
    <property type="entry name" value="LRR_At5g56370"/>
    <property type="match status" value="1"/>
</dbReference>
<organism evidence="2 3">
    <name type="scientific">Rehmannia glutinosa</name>
    <name type="common">Chinese foxglove</name>
    <dbReference type="NCBI Taxonomy" id="99300"/>
    <lineage>
        <taxon>Eukaryota</taxon>
        <taxon>Viridiplantae</taxon>
        <taxon>Streptophyta</taxon>
        <taxon>Embryophyta</taxon>
        <taxon>Tracheophyta</taxon>
        <taxon>Spermatophyta</taxon>
        <taxon>Magnoliopsida</taxon>
        <taxon>eudicotyledons</taxon>
        <taxon>Gunneridae</taxon>
        <taxon>Pentapetalae</taxon>
        <taxon>asterids</taxon>
        <taxon>lamiids</taxon>
        <taxon>Lamiales</taxon>
        <taxon>Orobanchaceae</taxon>
        <taxon>Rehmannieae</taxon>
        <taxon>Rehmannia</taxon>
    </lineage>
</organism>
<dbReference type="CDD" id="cd22160">
    <property type="entry name" value="F-box_AtFBL13-like"/>
    <property type="match status" value="1"/>
</dbReference>
<evidence type="ECO:0000313" key="2">
    <source>
        <dbReference type="EMBL" id="KAK6161526.1"/>
    </source>
</evidence>
<dbReference type="Gene3D" id="3.80.10.10">
    <property type="entry name" value="Ribonuclease Inhibitor"/>
    <property type="match status" value="2"/>
</dbReference>
<dbReference type="Gene3D" id="1.20.1280.50">
    <property type="match status" value="1"/>
</dbReference>
<protein>
    <recommendedName>
        <fullName evidence="1">F-box domain-containing protein</fullName>
    </recommendedName>
</protein>
<dbReference type="SUPFAM" id="SSF52047">
    <property type="entry name" value="RNI-like"/>
    <property type="match status" value="1"/>
</dbReference>
<keyword evidence="3" id="KW-1185">Reference proteome</keyword>
<dbReference type="Proteomes" id="UP001318860">
    <property type="component" value="Unassembled WGS sequence"/>
</dbReference>
<dbReference type="InterPro" id="IPR053781">
    <property type="entry name" value="F-box_AtFBL13-like"/>
</dbReference>
<dbReference type="SUPFAM" id="SSF81383">
    <property type="entry name" value="F-box domain"/>
    <property type="match status" value="1"/>
</dbReference>
<dbReference type="InterPro" id="IPR001810">
    <property type="entry name" value="F-box_dom"/>
</dbReference>
<dbReference type="SMART" id="SM00256">
    <property type="entry name" value="FBOX"/>
    <property type="match status" value="1"/>
</dbReference>
<name>A0ABR0XQR7_REHGL</name>
<sequence length="452" mass="53569">MAKQAAKRRRKEEDGSIISMDRISELPQHILQHILSFLSQREAIQTCVLSKSWRYLGSTRPRFRVSEEYGFKGNKETFLAFLDKTLQGYNDQKLCIREFIVWMSMVDSESVSLLEKWLPMITLNMGVKILNLKFLSEASPYFDVPSIVFEAGSLQKLYLGRCKLNQNSSDKVLFKHLQTLDLSQVYIADETFDKIISSCPLIEDLGLHGCEGLKTIKVNKLHKYLKDFDFFGYELYKEHEDDTSIEIDAPIEAIKIEGCRNWFHHHNYYFSNLKYLCLNKVRLSTKSFDYFSRNFPCLEELELYYCYGFKNSAIVIDAPNIVKFEYRGDMPQSISFTTTFTEWKSTIVVLCDAFLNCLFRVCRPRNISQCWYLDAHNDWQRKEEKLIEFLVEILLIERDMRQHFWRQDLEEVSVEVFDENGKQWHPVQGTGLSEYQFYQRIRFRLKWRELEG</sequence>
<dbReference type="PROSITE" id="PS50181">
    <property type="entry name" value="FBOX"/>
    <property type="match status" value="1"/>
</dbReference>
<reference evidence="2 3" key="1">
    <citation type="journal article" date="2021" name="Comput. Struct. Biotechnol. J.">
        <title>De novo genome assembly of the potent medicinal plant Rehmannia glutinosa using nanopore technology.</title>
        <authorList>
            <person name="Ma L."/>
            <person name="Dong C."/>
            <person name="Song C."/>
            <person name="Wang X."/>
            <person name="Zheng X."/>
            <person name="Niu Y."/>
            <person name="Chen S."/>
            <person name="Feng W."/>
        </authorList>
    </citation>
    <scope>NUCLEOTIDE SEQUENCE [LARGE SCALE GENOMIC DNA]</scope>
    <source>
        <strain evidence="2">DH-2019</strain>
    </source>
</reference>
<feature type="domain" description="F-box" evidence="1">
    <location>
        <begin position="20"/>
        <end position="66"/>
    </location>
</feature>
<evidence type="ECO:0000259" key="1">
    <source>
        <dbReference type="PROSITE" id="PS50181"/>
    </source>
</evidence>
<evidence type="ECO:0000313" key="3">
    <source>
        <dbReference type="Proteomes" id="UP001318860"/>
    </source>
</evidence>
<dbReference type="InterPro" id="IPR032675">
    <property type="entry name" value="LRR_dom_sf"/>
</dbReference>
<gene>
    <name evidence="2" type="ORF">DH2020_004907</name>
</gene>
<dbReference type="EMBL" id="JABTTQ020000003">
    <property type="protein sequence ID" value="KAK6161526.1"/>
    <property type="molecule type" value="Genomic_DNA"/>
</dbReference>
<comment type="caution">
    <text evidence="2">The sequence shown here is derived from an EMBL/GenBank/DDBJ whole genome shotgun (WGS) entry which is preliminary data.</text>
</comment>
<dbReference type="PANTHER" id="PTHR31639:SF42">
    <property type="entry name" value="OS02G0160200 PROTEIN"/>
    <property type="match status" value="1"/>
</dbReference>
<accession>A0ABR0XQR7</accession>
<dbReference type="InterPro" id="IPR036047">
    <property type="entry name" value="F-box-like_dom_sf"/>
</dbReference>
<dbReference type="Pfam" id="PF00646">
    <property type="entry name" value="F-box"/>
    <property type="match status" value="1"/>
</dbReference>
<dbReference type="PANTHER" id="PTHR31639">
    <property type="entry name" value="F-BOX PROTEIN-LIKE"/>
    <property type="match status" value="1"/>
</dbReference>
<dbReference type="InterPro" id="IPR055411">
    <property type="entry name" value="LRR_FXL15/At3g58940/PEG3-like"/>
</dbReference>